<dbReference type="Pfam" id="PF00486">
    <property type="entry name" value="Trans_reg_C"/>
    <property type="match status" value="1"/>
</dbReference>
<sequence>MNNRCILIAEDDASIRQALADALTGTGYTVHEAGDGRKALEILFTQHIDLALLDVNMPEADGFKVLAIMEKECPGIPAIMLTARGEETDRIKGLQLGADDYVVKPFSILELMARITAVLRRSPERPKMPAIPSFPGGTIDPSARTVIFDDGRTVALSEKEFDLLVYFLRHPNRIIAQEELLIRVWGKSAKPSQTRTIPVTLARLREKLGSDSALTRGFENMRGIGYSWTPPVI</sequence>
<evidence type="ECO:0000256" key="7">
    <source>
        <dbReference type="PROSITE-ProRule" id="PRU01091"/>
    </source>
</evidence>
<evidence type="ECO:0000313" key="11">
    <source>
        <dbReference type="Proteomes" id="UP000176204"/>
    </source>
</evidence>
<evidence type="ECO:0000256" key="4">
    <source>
        <dbReference type="ARBA" id="ARBA00023125"/>
    </source>
</evidence>
<dbReference type="InterPro" id="IPR036388">
    <property type="entry name" value="WH-like_DNA-bd_sf"/>
</dbReference>
<proteinExistence type="predicted"/>
<feature type="DNA-binding region" description="OmpR/PhoB-type" evidence="7">
    <location>
        <begin position="129"/>
        <end position="230"/>
    </location>
</feature>
<dbReference type="STRING" id="1679444.PYTT_0434"/>
<dbReference type="SMART" id="SM00862">
    <property type="entry name" value="Trans_reg_C"/>
    <property type="match status" value="1"/>
</dbReference>
<dbReference type="SUPFAM" id="SSF46894">
    <property type="entry name" value="C-terminal effector domain of the bipartite response regulators"/>
    <property type="match status" value="1"/>
</dbReference>
<evidence type="ECO:0000259" key="9">
    <source>
        <dbReference type="PROSITE" id="PS51755"/>
    </source>
</evidence>
<dbReference type="GO" id="GO:0005829">
    <property type="term" value="C:cytosol"/>
    <property type="evidence" value="ECO:0007669"/>
    <property type="project" value="TreeGrafter"/>
</dbReference>
<evidence type="ECO:0000313" key="10">
    <source>
        <dbReference type="EMBL" id="SEH75005.1"/>
    </source>
</evidence>
<evidence type="ECO:0000256" key="1">
    <source>
        <dbReference type="ARBA" id="ARBA00022553"/>
    </source>
</evidence>
<dbReference type="PROSITE" id="PS50110">
    <property type="entry name" value="RESPONSE_REGULATORY"/>
    <property type="match status" value="1"/>
</dbReference>
<dbReference type="GO" id="GO:0000976">
    <property type="term" value="F:transcription cis-regulatory region binding"/>
    <property type="evidence" value="ECO:0007669"/>
    <property type="project" value="TreeGrafter"/>
</dbReference>
<dbReference type="OrthoDB" id="9778145at2"/>
<feature type="modified residue" description="4-aspartylphosphate" evidence="6">
    <location>
        <position position="54"/>
    </location>
</feature>
<dbReference type="Gene3D" id="3.40.50.2300">
    <property type="match status" value="1"/>
</dbReference>
<dbReference type="Pfam" id="PF00072">
    <property type="entry name" value="Response_reg"/>
    <property type="match status" value="1"/>
</dbReference>
<name>A0A1C7PDI4_9BACT</name>
<dbReference type="PANTHER" id="PTHR48111">
    <property type="entry name" value="REGULATOR OF RPOS"/>
    <property type="match status" value="1"/>
</dbReference>
<gene>
    <name evidence="10" type="ORF">PYTT_0434</name>
</gene>
<feature type="domain" description="Response regulatory" evidence="8">
    <location>
        <begin position="5"/>
        <end position="119"/>
    </location>
</feature>
<dbReference type="InterPro" id="IPR039420">
    <property type="entry name" value="WalR-like"/>
</dbReference>
<dbReference type="RefSeq" id="WP_067773866.1">
    <property type="nucleotide sequence ID" value="NZ_LIGX01000014.1"/>
</dbReference>
<keyword evidence="11" id="KW-1185">Reference proteome</keyword>
<accession>A0A1C7PDI4</accession>
<dbReference type="PANTHER" id="PTHR48111:SF1">
    <property type="entry name" value="TWO-COMPONENT RESPONSE REGULATOR ORR33"/>
    <property type="match status" value="1"/>
</dbReference>
<dbReference type="Gene3D" id="6.10.250.690">
    <property type="match status" value="1"/>
</dbReference>
<dbReference type="SUPFAM" id="SSF52172">
    <property type="entry name" value="CheY-like"/>
    <property type="match status" value="1"/>
</dbReference>
<evidence type="ECO:0000259" key="8">
    <source>
        <dbReference type="PROSITE" id="PS50110"/>
    </source>
</evidence>
<evidence type="ECO:0000256" key="5">
    <source>
        <dbReference type="ARBA" id="ARBA00023163"/>
    </source>
</evidence>
<dbReference type="CDD" id="cd00383">
    <property type="entry name" value="trans_reg_C"/>
    <property type="match status" value="1"/>
</dbReference>
<evidence type="ECO:0000256" key="2">
    <source>
        <dbReference type="ARBA" id="ARBA00023012"/>
    </source>
</evidence>
<feature type="domain" description="OmpR/PhoB-type" evidence="9">
    <location>
        <begin position="129"/>
        <end position="230"/>
    </location>
</feature>
<evidence type="ECO:0000256" key="3">
    <source>
        <dbReference type="ARBA" id="ARBA00023015"/>
    </source>
</evidence>
<dbReference type="InterPro" id="IPR001867">
    <property type="entry name" value="OmpR/PhoB-type_DNA-bd"/>
</dbReference>
<dbReference type="KEGG" id="agl:PYTT_0434"/>
<keyword evidence="3" id="KW-0805">Transcription regulation</keyword>
<dbReference type="Gene3D" id="1.10.10.10">
    <property type="entry name" value="Winged helix-like DNA-binding domain superfamily/Winged helix DNA-binding domain"/>
    <property type="match status" value="1"/>
</dbReference>
<dbReference type="InterPro" id="IPR001789">
    <property type="entry name" value="Sig_transdc_resp-reg_receiver"/>
</dbReference>
<dbReference type="InterPro" id="IPR011006">
    <property type="entry name" value="CheY-like_superfamily"/>
</dbReference>
<evidence type="ECO:0000256" key="6">
    <source>
        <dbReference type="PROSITE-ProRule" id="PRU00169"/>
    </source>
</evidence>
<dbReference type="GO" id="GO:0032993">
    <property type="term" value="C:protein-DNA complex"/>
    <property type="evidence" value="ECO:0007669"/>
    <property type="project" value="TreeGrafter"/>
</dbReference>
<dbReference type="SMART" id="SM00448">
    <property type="entry name" value="REC"/>
    <property type="match status" value="1"/>
</dbReference>
<dbReference type="GO" id="GO:0006355">
    <property type="term" value="P:regulation of DNA-templated transcription"/>
    <property type="evidence" value="ECO:0007669"/>
    <property type="project" value="InterPro"/>
</dbReference>
<dbReference type="GO" id="GO:0000156">
    <property type="term" value="F:phosphorelay response regulator activity"/>
    <property type="evidence" value="ECO:0007669"/>
    <property type="project" value="TreeGrafter"/>
</dbReference>
<dbReference type="PROSITE" id="PS51755">
    <property type="entry name" value="OMPR_PHOB"/>
    <property type="match status" value="1"/>
</dbReference>
<dbReference type="EMBL" id="LT629973">
    <property type="protein sequence ID" value="SEH75005.1"/>
    <property type="molecule type" value="Genomic_DNA"/>
</dbReference>
<organism evidence="10 11">
    <name type="scientific">Akkermansia glycaniphila</name>
    <dbReference type="NCBI Taxonomy" id="1679444"/>
    <lineage>
        <taxon>Bacteria</taxon>
        <taxon>Pseudomonadati</taxon>
        <taxon>Verrucomicrobiota</taxon>
        <taxon>Verrucomicrobiia</taxon>
        <taxon>Verrucomicrobiales</taxon>
        <taxon>Akkermansiaceae</taxon>
        <taxon>Akkermansia</taxon>
    </lineage>
</organism>
<dbReference type="InterPro" id="IPR016032">
    <property type="entry name" value="Sig_transdc_resp-reg_C-effctor"/>
</dbReference>
<keyword evidence="1 6" id="KW-0597">Phosphoprotein</keyword>
<protein>
    <submittedName>
        <fullName evidence="10">Transcriptional regulatory protein c terminal</fullName>
    </submittedName>
</protein>
<dbReference type="Proteomes" id="UP000176204">
    <property type="component" value="Chromosome I"/>
</dbReference>
<dbReference type="AlphaFoldDB" id="A0A1C7PDI4"/>
<keyword evidence="2" id="KW-0902">Two-component regulatory system</keyword>
<keyword evidence="4 7" id="KW-0238">DNA-binding</keyword>
<keyword evidence="5" id="KW-0804">Transcription</keyword>
<reference evidence="11" key="1">
    <citation type="submission" date="2016-09" db="EMBL/GenBank/DDBJ databases">
        <authorList>
            <person name="Koehorst J."/>
        </authorList>
    </citation>
    <scope>NUCLEOTIDE SEQUENCE [LARGE SCALE GENOMIC DNA]</scope>
</reference>